<protein>
    <recommendedName>
        <fullName evidence="3">phenylalanine--tRNA ligase</fullName>
        <ecNumber evidence="3">6.1.1.20</ecNumber>
    </recommendedName>
    <alternativeName>
        <fullName evidence="11">Phenylalanyl-tRNA synthetase</fullName>
    </alternativeName>
</protein>
<dbReference type="EC" id="6.1.1.20" evidence="3"/>
<dbReference type="EMBL" id="HBHW01021392">
    <property type="protein sequence ID" value="CAE0048514.1"/>
    <property type="molecule type" value="Transcribed_RNA"/>
</dbReference>
<dbReference type="PROSITE" id="PS50862">
    <property type="entry name" value="AA_TRNA_LIGASE_II"/>
    <property type="match status" value="1"/>
</dbReference>
<proteinExistence type="inferred from homology"/>
<evidence type="ECO:0000256" key="1">
    <source>
        <dbReference type="ARBA" id="ARBA00004305"/>
    </source>
</evidence>
<keyword evidence="4" id="KW-0436">Ligase</keyword>
<evidence type="ECO:0000256" key="7">
    <source>
        <dbReference type="ARBA" id="ARBA00022917"/>
    </source>
</evidence>
<evidence type="ECO:0000313" key="15">
    <source>
        <dbReference type="EMBL" id="CAE0048514.1"/>
    </source>
</evidence>
<dbReference type="PANTHER" id="PTHR11538:SF41">
    <property type="entry name" value="PHENYLALANINE--TRNA LIGASE, MITOCHONDRIAL"/>
    <property type="match status" value="1"/>
</dbReference>
<organism evidence="16">
    <name type="scientific">Rhodosorus marinus</name>
    <dbReference type="NCBI Taxonomy" id="101924"/>
    <lineage>
        <taxon>Eukaryota</taxon>
        <taxon>Rhodophyta</taxon>
        <taxon>Stylonematophyceae</taxon>
        <taxon>Stylonematales</taxon>
        <taxon>Stylonemataceae</taxon>
        <taxon>Rhodosorus</taxon>
    </lineage>
</organism>
<evidence type="ECO:0000256" key="9">
    <source>
        <dbReference type="ARBA" id="ARBA00023128"/>
    </source>
</evidence>
<dbReference type="InterPro" id="IPR006195">
    <property type="entry name" value="aa-tRNA-synth_II"/>
</dbReference>
<evidence type="ECO:0000256" key="4">
    <source>
        <dbReference type="ARBA" id="ARBA00022598"/>
    </source>
</evidence>
<evidence type="ECO:0000256" key="5">
    <source>
        <dbReference type="ARBA" id="ARBA00022741"/>
    </source>
</evidence>
<evidence type="ECO:0000256" key="12">
    <source>
        <dbReference type="ARBA" id="ARBA00049255"/>
    </source>
</evidence>
<dbReference type="GO" id="GO:0005524">
    <property type="term" value="F:ATP binding"/>
    <property type="evidence" value="ECO:0007669"/>
    <property type="project" value="UniProtKB-KW"/>
</dbReference>
<dbReference type="Pfam" id="PF01409">
    <property type="entry name" value="tRNA-synt_2d"/>
    <property type="match status" value="1"/>
</dbReference>
<accession>A0A7S3EFV5</accession>
<dbReference type="CDD" id="cd00496">
    <property type="entry name" value="PheRS_alpha_core"/>
    <property type="match status" value="1"/>
</dbReference>
<dbReference type="InterPro" id="IPR002319">
    <property type="entry name" value="Phenylalanyl-tRNA_Synthase"/>
</dbReference>
<evidence type="ECO:0000256" key="3">
    <source>
        <dbReference type="ARBA" id="ARBA00012814"/>
    </source>
</evidence>
<dbReference type="InterPro" id="IPR045864">
    <property type="entry name" value="aa-tRNA-synth_II/BPL/LPL"/>
</dbReference>
<dbReference type="GO" id="GO:0000049">
    <property type="term" value="F:tRNA binding"/>
    <property type="evidence" value="ECO:0007669"/>
    <property type="project" value="InterPro"/>
</dbReference>
<comment type="subcellular location">
    <subcellularLocation>
        <location evidence="1">Mitochondrion matrix</location>
    </subcellularLocation>
</comment>
<dbReference type="GO" id="GO:0005759">
    <property type="term" value="C:mitochondrial matrix"/>
    <property type="evidence" value="ECO:0007669"/>
    <property type="project" value="UniProtKB-SubCell"/>
</dbReference>
<dbReference type="SUPFAM" id="SSF54991">
    <property type="entry name" value="Anticodon-binding domain of PheRS"/>
    <property type="match status" value="1"/>
</dbReference>
<name>A0A7S3EFV5_9RHOD</name>
<keyword evidence="6" id="KW-0067">ATP-binding</keyword>
<keyword evidence="9" id="KW-0496">Mitochondrion</keyword>
<evidence type="ECO:0000256" key="6">
    <source>
        <dbReference type="ARBA" id="ARBA00022840"/>
    </source>
</evidence>
<dbReference type="EMBL" id="HBHW01021414">
    <property type="protein sequence ID" value="CAE0048525.1"/>
    <property type="molecule type" value="Transcribed_RNA"/>
</dbReference>
<reference evidence="16" key="1">
    <citation type="submission" date="2021-01" db="EMBL/GenBank/DDBJ databases">
        <authorList>
            <person name="Corre E."/>
            <person name="Pelletier E."/>
            <person name="Niang G."/>
            <person name="Scheremetjew M."/>
            <person name="Finn R."/>
            <person name="Kale V."/>
            <person name="Holt S."/>
            <person name="Cochrane G."/>
            <person name="Meng A."/>
            <person name="Brown T."/>
            <person name="Cohen L."/>
        </authorList>
    </citation>
    <scope>NUCLEOTIDE SEQUENCE</scope>
    <source>
        <strain evidence="16">CCMP 769</strain>
    </source>
</reference>
<dbReference type="InterPro" id="IPR005121">
    <property type="entry name" value="Fdx_antiC-bd"/>
</dbReference>
<dbReference type="SUPFAM" id="SSF55681">
    <property type="entry name" value="Class II aaRS and biotin synthetases"/>
    <property type="match status" value="1"/>
</dbReference>
<feature type="domain" description="Aminoacyl-transfer RNA synthetases class-II family profile" evidence="13">
    <location>
        <begin position="121"/>
        <end position="261"/>
    </location>
</feature>
<evidence type="ECO:0000256" key="11">
    <source>
        <dbReference type="ARBA" id="ARBA00031194"/>
    </source>
</evidence>
<evidence type="ECO:0000259" key="14">
    <source>
        <dbReference type="PROSITE" id="PS51447"/>
    </source>
</evidence>
<sequence length="361" mass="42183">MRWSIRLCAASRGSLNVPEEIWKHRSAGLHLRSGHPLCTTRRLIEDYHRNLPERRFKFWSDLDSVTSTKACFDDLLVQPDHPSRRISDTYYVNGNHVLRPHMTAHDVQLLRQGEREFVITGDVFRRDAIDRSHFPVFHQTDGVRVLNNVSSESMVQDLQETLQGLVSHLFGTDTKTRWIDAYFPFTDPSFELEVEWNGEWLELLGCGLLRRGVLQAGNVRDEEIGWAYGLGLERLAMVLFEIPDIRLFWSDDRRFVEQFQPGKVTTFKPYSKHPVCYKDVSFWLPHGFHENDFYELVRTVGGNLVERVELIDDFEKPGTGKSHCYRVSYRSMDRNLTNSEVDVLQERVRKAAERTLRVTLR</sequence>
<dbReference type="SMART" id="SM00896">
    <property type="entry name" value="FDX-ACB"/>
    <property type="match status" value="1"/>
</dbReference>
<dbReference type="AlphaFoldDB" id="A0A7S3EFV5"/>
<comment type="catalytic activity">
    <reaction evidence="12">
        <text>tRNA(Phe) + L-phenylalanine + ATP = L-phenylalanyl-tRNA(Phe) + AMP + diphosphate + H(+)</text>
        <dbReference type="Rhea" id="RHEA:19413"/>
        <dbReference type="Rhea" id="RHEA-COMP:9668"/>
        <dbReference type="Rhea" id="RHEA-COMP:9699"/>
        <dbReference type="ChEBI" id="CHEBI:15378"/>
        <dbReference type="ChEBI" id="CHEBI:30616"/>
        <dbReference type="ChEBI" id="CHEBI:33019"/>
        <dbReference type="ChEBI" id="CHEBI:58095"/>
        <dbReference type="ChEBI" id="CHEBI:78442"/>
        <dbReference type="ChEBI" id="CHEBI:78531"/>
        <dbReference type="ChEBI" id="CHEBI:456215"/>
        <dbReference type="EC" id="6.1.1.20"/>
    </reaction>
</comment>
<keyword evidence="7" id="KW-0648">Protein biosynthesis</keyword>
<evidence type="ECO:0000256" key="8">
    <source>
        <dbReference type="ARBA" id="ARBA00022946"/>
    </source>
</evidence>
<dbReference type="Pfam" id="PF03147">
    <property type="entry name" value="FDX-ACB"/>
    <property type="match status" value="1"/>
</dbReference>
<dbReference type="GO" id="GO:0004826">
    <property type="term" value="F:phenylalanine-tRNA ligase activity"/>
    <property type="evidence" value="ECO:0007669"/>
    <property type="project" value="UniProtKB-EC"/>
</dbReference>
<comment type="similarity">
    <text evidence="2">Belongs to the class-II aminoacyl-tRNA synthetase family.</text>
</comment>
<keyword evidence="10" id="KW-0030">Aminoacyl-tRNA synthetase</keyword>
<keyword evidence="5" id="KW-0547">Nucleotide-binding</keyword>
<dbReference type="InterPro" id="IPR004530">
    <property type="entry name" value="Phe-tRNA-synth_IIc_mito"/>
</dbReference>
<dbReference type="Gene3D" id="3.30.930.10">
    <property type="entry name" value="Bira Bifunctional Protein, Domain 2"/>
    <property type="match status" value="2"/>
</dbReference>
<dbReference type="InterPro" id="IPR036690">
    <property type="entry name" value="Fdx_antiC-bd_sf"/>
</dbReference>
<gene>
    <name evidence="15" type="ORF">RMAR00112_LOCUS16509</name>
    <name evidence="16" type="ORF">RMAR00112_LOCUS16520</name>
</gene>
<dbReference type="PROSITE" id="PS51447">
    <property type="entry name" value="FDX_ACB"/>
    <property type="match status" value="1"/>
</dbReference>
<dbReference type="Gene3D" id="3.30.70.380">
    <property type="entry name" value="Ferrodoxin-fold anticodon-binding domain"/>
    <property type="match status" value="1"/>
</dbReference>
<dbReference type="NCBIfam" id="TIGR00469">
    <property type="entry name" value="pheS_mito"/>
    <property type="match status" value="1"/>
</dbReference>
<evidence type="ECO:0000259" key="13">
    <source>
        <dbReference type="PROSITE" id="PS50862"/>
    </source>
</evidence>
<dbReference type="PANTHER" id="PTHR11538">
    <property type="entry name" value="PHENYLALANYL-TRNA SYNTHETASE"/>
    <property type="match status" value="1"/>
</dbReference>
<evidence type="ECO:0000313" key="16">
    <source>
        <dbReference type="EMBL" id="CAE0048525.1"/>
    </source>
</evidence>
<evidence type="ECO:0000256" key="10">
    <source>
        <dbReference type="ARBA" id="ARBA00023146"/>
    </source>
</evidence>
<dbReference type="FunFam" id="3.30.70.380:FF:000002">
    <property type="entry name" value="phenylalanine--tRNA ligase, mitochondrial"/>
    <property type="match status" value="1"/>
</dbReference>
<feature type="domain" description="FDX-ACB" evidence="14">
    <location>
        <begin position="271"/>
        <end position="361"/>
    </location>
</feature>
<evidence type="ECO:0000256" key="2">
    <source>
        <dbReference type="ARBA" id="ARBA00008226"/>
    </source>
</evidence>
<keyword evidence="8" id="KW-0809">Transit peptide</keyword>
<dbReference type="GO" id="GO:0006432">
    <property type="term" value="P:phenylalanyl-tRNA aminoacylation"/>
    <property type="evidence" value="ECO:0007669"/>
    <property type="project" value="InterPro"/>
</dbReference>